<keyword evidence="3" id="KW-1185">Reference proteome</keyword>
<comment type="caution">
    <text evidence="2">The sequence shown here is derived from an EMBL/GenBank/DDBJ whole genome shotgun (WGS) entry which is preliminary data.</text>
</comment>
<name>A0ABT5XAR5_9EURY</name>
<evidence type="ECO:0000313" key="3">
    <source>
        <dbReference type="Proteomes" id="UP001220010"/>
    </source>
</evidence>
<protein>
    <submittedName>
        <fullName evidence="2">AbrB/MazE/SpoVT family DNA-binding domain-containing protein</fullName>
    </submittedName>
</protein>
<gene>
    <name evidence="2" type="ORF">P0O15_11360</name>
</gene>
<organism evidence="2 3">
    <name type="scientific">Candidatus Methanocrinis natronophilus</name>
    <dbReference type="NCBI Taxonomy" id="3033396"/>
    <lineage>
        <taxon>Archaea</taxon>
        <taxon>Methanobacteriati</taxon>
        <taxon>Methanobacteriota</taxon>
        <taxon>Stenosarchaea group</taxon>
        <taxon>Methanomicrobia</taxon>
        <taxon>Methanotrichales</taxon>
        <taxon>Methanotrichaceae</taxon>
        <taxon>Methanocrinis</taxon>
    </lineage>
</organism>
<reference evidence="2 3" key="1">
    <citation type="submission" date="2023-03" db="EMBL/GenBank/DDBJ databases">
        <title>WGS of Methanotrichaceae archaeon Mx.</title>
        <authorList>
            <person name="Sorokin D.Y."/>
            <person name="Merkel A.Y."/>
        </authorList>
    </citation>
    <scope>NUCLEOTIDE SEQUENCE [LARGE SCALE GENOMIC DNA]</scope>
    <source>
        <strain evidence="2 3">Mx</strain>
    </source>
</reference>
<dbReference type="EMBL" id="JARFPK010000061">
    <property type="protein sequence ID" value="MDF0591756.1"/>
    <property type="molecule type" value="Genomic_DNA"/>
</dbReference>
<dbReference type="SUPFAM" id="SSF89447">
    <property type="entry name" value="AbrB/MazE/MraZ-like"/>
    <property type="match status" value="1"/>
</dbReference>
<dbReference type="Gene3D" id="2.10.260.10">
    <property type="match status" value="1"/>
</dbReference>
<dbReference type="InterPro" id="IPR037914">
    <property type="entry name" value="SpoVT-AbrB_sf"/>
</dbReference>
<sequence>MMRAKLEVDKLSIPEAIIQQAGIRDGDEVEVGLEDGTVVIKPLKPLVSLAKFKGELRSCVESSKVDPLEAKRIWKA</sequence>
<keyword evidence="2" id="KW-0238">DNA-binding</keyword>
<dbReference type="RefSeq" id="WP_316967482.1">
    <property type="nucleotide sequence ID" value="NZ_JARFPK010000061.1"/>
</dbReference>
<proteinExistence type="predicted"/>
<dbReference type="GO" id="GO:0003677">
    <property type="term" value="F:DNA binding"/>
    <property type="evidence" value="ECO:0007669"/>
    <property type="project" value="UniProtKB-KW"/>
</dbReference>
<dbReference type="InterPro" id="IPR007159">
    <property type="entry name" value="SpoVT-AbrB_dom"/>
</dbReference>
<dbReference type="Proteomes" id="UP001220010">
    <property type="component" value="Unassembled WGS sequence"/>
</dbReference>
<dbReference type="Pfam" id="PF04014">
    <property type="entry name" value="MazE_antitoxin"/>
    <property type="match status" value="1"/>
</dbReference>
<evidence type="ECO:0000313" key="2">
    <source>
        <dbReference type="EMBL" id="MDF0591756.1"/>
    </source>
</evidence>
<accession>A0ABT5XAR5</accession>
<feature type="domain" description="SpoVT-AbrB" evidence="1">
    <location>
        <begin position="12"/>
        <end position="45"/>
    </location>
</feature>
<evidence type="ECO:0000259" key="1">
    <source>
        <dbReference type="Pfam" id="PF04014"/>
    </source>
</evidence>